<keyword evidence="3" id="KW-1185">Reference proteome</keyword>
<proteinExistence type="predicted"/>
<dbReference type="PROSITE" id="PS51499">
    <property type="entry name" value="APO"/>
    <property type="match status" value="2"/>
</dbReference>
<dbReference type="GO" id="GO:0003723">
    <property type="term" value="F:RNA binding"/>
    <property type="evidence" value="ECO:0007669"/>
    <property type="project" value="InterPro"/>
</dbReference>
<protein>
    <submittedName>
        <fullName evidence="2">OLC1v1022803C1</fullName>
    </submittedName>
</protein>
<dbReference type="AlphaFoldDB" id="A0AAV1BYL8"/>
<sequence>MGYKTFELWSSRKMVFSVNRCCRFYSSGSWNRIDFKKLRPMILKRIENRAKDYPVKAMVPVAQEVIKARTTLYQGVSTLIQRFPISACKHCSEVYVGESGHLIRTCGGFRRRPKVHIHEWINGGLKDILVPVEAFHLRNMFQKVIEHNQRFDYDRIPAVVELCWQAGAFGSDEIQCFDSCKVDGIADPAVGSDSLSAYDISLIAVETLKAWESLRSGVEKLLLVYPTKVCEHCSEVHVGPSGHRARLCGVFKYESWRGKHFWRKAKVDDLVRPKIVWYRRPQDPPLLNNEGRDYYGHAPAVVDLCTKAGAIAPAKYHCMMKLEGLTAPT</sequence>
<evidence type="ECO:0000313" key="3">
    <source>
        <dbReference type="Proteomes" id="UP001161247"/>
    </source>
</evidence>
<organism evidence="2 3">
    <name type="scientific">Oldenlandia corymbosa var. corymbosa</name>
    <dbReference type="NCBI Taxonomy" id="529605"/>
    <lineage>
        <taxon>Eukaryota</taxon>
        <taxon>Viridiplantae</taxon>
        <taxon>Streptophyta</taxon>
        <taxon>Embryophyta</taxon>
        <taxon>Tracheophyta</taxon>
        <taxon>Spermatophyta</taxon>
        <taxon>Magnoliopsida</taxon>
        <taxon>eudicotyledons</taxon>
        <taxon>Gunneridae</taxon>
        <taxon>Pentapetalae</taxon>
        <taxon>asterids</taxon>
        <taxon>lamiids</taxon>
        <taxon>Gentianales</taxon>
        <taxon>Rubiaceae</taxon>
        <taxon>Rubioideae</taxon>
        <taxon>Spermacoceae</taxon>
        <taxon>Hedyotis-Oldenlandia complex</taxon>
        <taxon>Oldenlandia</taxon>
    </lineage>
</organism>
<dbReference type="InterPro" id="IPR023342">
    <property type="entry name" value="APO_dom"/>
</dbReference>
<gene>
    <name evidence="2" type="ORF">OLC1_LOCUS1042</name>
</gene>
<evidence type="ECO:0000313" key="2">
    <source>
        <dbReference type="EMBL" id="CAI9088469.1"/>
    </source>
</evidence>
<name>A0AAV1BYL8_OLDCO</name>
<accession>A0AAV1BYL8</accession>
<feature type="domain" description="APO" evidence="1">
    <location>
        <begin position="229"/>
        <end position="314"/>
    </location>
</feature>
<reference evidence="2" key="1">
    <citation type="submission" date="2023-03" db="EMBL/GenBank/DDBJ databases">
        <authorList>
            <person name="Julca I."/>
        </authorList>
    </citation>
    <scope>NUCLEOTIDE SEQUENCE</scope>
</reference>
<feature type="domain" description="APO" evidence="1">
    <location>
        <begin position="87"/>
        <end position="172"/>
    </location>
</feature>
<dbReference type="Proteomes" id="UP001161247">
    <property type="component" value="Chromosome 1"/>
</dbReference>
<dbReference type="EMBL" id="OX459118">
    <property type="protein sequence ID" value="CAI9088469.1"/>
    <property type="molecule type" value="Genomic_DNA"/>
</dbReference>
<evidence type="ECO:0000259" key="1">
    <source>
        <dbReference type="PROSITE" id="PS51499"/>
    </source>
</evidence>
<dbReference type="Pfam" id="PF05634">
    <property type="entry name" value="APO_RNA-bind"/>
    <property type="match status" value="2"/>
</dbReference>